<evidence type="ECO:0000313" key="4">
    <source>
        <dbReference type="Proteomes" id="UP001589833"/>
    </source>
</evidence>
<proteinExistence type="predicted"/>
<organism evidence="3 4">
    <name type="scientific">Halalkalibacter alkalisediminis</name>
    <dbReference type="NCBI Taxonomy" id="935616"/>
    <lineage>
        <taxon>Bacteria</taxon>
        <taxon>Bacillati</taxon>
        <taxon>Bacillota</taxon>
        <taxon>Bacilli</taxon>
        <taxon>Bacillales</taxon>
        <taxon>Bacillaceae</taxon>
        <taxon>Halalkalibacter</taxon>
    </lineage>
</organism>
<accession>A0ABV6NNX3</accession>
<dbReference type="EMBL" id="JBHLTR010000131">
    <property type="protein sequence ID" value="MFC0562445.1"/>
    <property type="molecule type" value="Genomic_DNA"/>
</dbReference>
<dbReference type="Proteomes" id="UP001589833">
    <property type="component" value="Unassembled WGS sequence"/>
</dbReference>
<comment type="caution">
    <text evidence="3">The sequence shown here is derived from an EMBL/GenBank/DDBJ whole genome shotgun (WGS) entry which is preliminary data.</text>
</comment>
<protein>
    <recommendedName>
        <fullName evidence="2">GP-PDE domain-containing protein</fullName>
    </recommendedName>
</protein>
<gene>
    <name evidence="3" type="ORF">ACFFH4_26815</name>
</gene>
<keyword evidence="4" id="KW-1185">Reference proteome</keyword>
<evidence type="ECO:0000259" key="2">
    <source>
        <dbReference type="PROSITE" id="PS51704"/>
    </source>
</evidence>
<keyword evidence="1" id="KW-0472">Membrane</keyword>
<feature type="domain" description="GP-PDE" evidence="2">
    <location>
        <begin position="40"/>
        <end position="61"/>
    </location>
</feature>
<dbReference type="InterPro" id="IPR030395">
    <property type="entry name" value="GP_PDE_dom"/>
</dbReference>
<evidence type="ECO:0000313" key="3">
    <source>
        <dbReference type="EMBL" id="MFC0562445.1"/>
    </source>
</evidence>
<sequence length="61" mass="6895">MRKKSKKKTVLIVLGVLFVIWITLNFLRREVKPFSHGEDPLIIAYQGGEHLAPSSTLAAFE</sequence>
<feature type="transmembrane region" description="Helical" evidence="1">
    <location>
        <begin position="9"/>
        <end position="27"/>
    </location>
</feature>
<dbReference type="RefSeq" id="WP_273844725.1">
    <property type="nucleotide sequence ID" value="NZ_JAQQWT010000010.1"/>
</dbReference>
<keyword evidence="1" id="KW-0812">Transmembrane</keyword>
<reference evidence="3 4" key="1">
    <citation type="submission" date="2024-09" db="EMBL/GenBank/DDBJ databases">
        <authorList>
            <person name="Sun Q."/>
            <person name="Mori K."/>
        </authorList>
    </citation>
    <scope>NUCLEOTIDE SEQUENCE [LARGE SCALE GENOMIC DNA]</scope>
    <source>
        <strain evidence="3 4">NCAIM B.02301</strain>
    </source>
</reference>
<name>A0ABV6NNX3_9BACI</name>
<evidence type="ECO:0000256" key="1">
    <source>
        <dbReference type="SAM" id="Phobius"/>
    </source>
</evidence>
<keyword evidence="1" id="KW-1133">Transmembrane helix</keyword>
<dbReference type="PROSITE" id="PS51704">
    <property type="entry name" value="GP_PDE"/>
    <property type="match status" value="1"/>
</dbReference>